<dbReference type="CDD" id="cd06587">
    <property type="entry name" value="VOC"/>
    <property type="match status" value="1"/>
</dbReference>
<sequence>MRLGMITLDTLDPAPVAAWWAELLGGALNDVGGTGEFLVLSGAIPGINLGFAKVPDPTPGKNLIHLDFDLEAGEEREALLNSVRAAGAEHQAHHEFPGIQWDVFTDPFGTVFCIGDAHD</sequence>
<evidence type="ECO:0000313" key="3">
    <source>
        <dbReference type="Proteomes" id="UP000269438"/>
    </source>
</evidence>
<reference evidence="2 3" key="1">
    <citation type="submission" date="2018-10" db="EMBL/GenBank/DDBJ databases">
        <authorList>
            <person name="Li J."/>
        </authorList>
    </citation>
    <scope>NUCLEOTIDE SEQUENCE [LARGE SCALE GENOMIC DNA]</scope>
    <source>
        <strain evidence="2 3">JCM 11654</strain>
    </source>
</reference>
<dbReference type="PANTHER" id="PTHR35908:SF1">
    <property type="entry name" value="CONSERVED PROTEIN"/>
    <property type="match status" value="1"/>
</dbReference>
<evidence type="ECO:0000259" key="1">
    <source>
        <dbReference type="PROSITE" id="PS51819"/>
    </source>
</evidence>
<dbReference type="InterPro" id="IPR037523">
    <property type="entry name" value="VOC_core"/>
</dbReference>
<dbReference type="SUPFAM" id="SSF54593">
    <property type="entry name" value="Glyoxalase/Bleomycin resistance protein/Dihydroxybiphenyl dioxygenase"/>
    <property type="match status" value="1"/>
</dbReference>
<comment type="caution">
    <text evidence="2">The sequence shown here is derived from an EMBL/GenBank/DDBJ whole genome shotgun (WGS) entry which is preliminary data.</text>
</comment>
<dbReference type="PANTHER" id="PTHR35908">
    <property type="entry name" value="HYPOTHETICAL FUSION PROTEIN"/>
    <property type="match status" value="1"/>
</dbReference>
<dbReference type="InterPro" id="IPR041581">
    <property type="entry name" value="Glyoxalase_6"/>
</dbReference>
<dbReference type="Pfam" id="PF18029">
    <property type="entry name" value="Glyoxalase_6"/>
    <property type="match status" value="1"/>
</dbReference>
<dbReference type="Gene3D" id="3.10.180.10">
    <property type="entry name" value="2,3-Dihydroxybiphenyl 1,2-Dioxygenase, domain 1"/>
    <property type="match status" value="1"/>
</dbReference>
<dbReference type="PROSITE" id="PS51819">
    <property type="entry name" value="VOC"/>
    <property type="match status" value="1"/>
</dbReference>
<feature type="domain" description="VOC" evidence="1">
    <location>
        <begin position="2"/>
        <end position="117"/>
    </location>
</feature>
<name>A0A3L7AH27_9MICO</name>
<dbReference type="Proteomes" id="UP000269438">
    <property type="component" value="Unassembled WGS sequence"/>
</dbReference>
<dbReference type="InterPro" id="IPR029068">
    <property type="entry name" value="Glyas_Bleomycin-R_OHBP_Dase"/>
</dbReference>
<evidence type="ECO:0000313" key="2">
    <source>
        <dbReference type="EMBL" id="RLP79783.1"/>
    </source>
</evidence>
<dbReference type="EMBL" id="RCUY01000014">
    <property type="protein sequence ID" value="RLP79783.1"/>
    <property type="molecule type" value="Genomic_DNA"/>
</dbReference>
<dbReference type="OrthoDB" id="5524593at2"/>
<dbReference type="AlphaFoldDB" id="A0A3L7AH27"/>
<accession>A0A3L7AH27</accession>
<organism evidence="2 3">
    <name type="scientific">Mycetocola lacteus</name>
    <dbReference type="NCBI Taxonomy" id="76637"/>
    <lineage>
        <taxon>Bacteria</taxon>
        <taxon>Bacillati</taxon>
        <taxon>Actinomycetota</taxon>
        <taxon>Actinomycetes</taxon>
        <taxon>Micrococcales</taxon>
        <taxon>Microbacteriaceae</taxon>
        <taxon>Mycetocola</taxon>
    </lineage>
</organism>
<proteinExistence type="predicted"/>
<dbReference type="RefSeq" id="WP_121689233.1">
    <property type="nucleotide sequence ID" value="NZ_RCUY01000014.1"/>
</dbReference>
<keyword evidence="3" id="KW-1185">Reference proteome</keyword>
<gene>
    <name evidence="2" type="ORF">D9V34_14630</name>
</gene>
<protein>
    <submittedName>
        <fullName evidence="2">VOC family protein</fullName>
    </submittedName>
</protein>